<evidence type="ECO:0000313" key="2">
    <source>
        <dbReference type="Proteomes" id="UP000076632"/>
    </source>
</evidence>
<accession>A0A165JTS4</accession>
<gene>
    <name evidence="1" type="ORF">L228DRAFT_235663</name>
</gene>
<dbReference type="GeneID" id="28895885"/>
<sequence length="173" mass="18730">MAVFRLITNQGSQVSISIVMTKPKKNPGTAEVGCGKMAQRVEASKAVKSEGPGPLGTTQFLSWARNPPVEQAERRLLSRMANCATLTGARVSCFCRDFEVATAAPMCLCRSPGSSLATSLTSGCHAARLPFWEIENVGEQCRHAAVAIARTRISLIILRWSFYGTGTRNRVLE</sequence>
<name>A0A165JTS4_XYLHT</name>
<evidence type="ECO:0000313" key="1">
    <source>
        <dbReference type="EMBL" id="KZF26617.1"/>
    </source>
</evidence>
<dbReference type="InParanoid" id="A0A165JTS4"/>
<dbReference type="RefSeq" id="XP_018192172.1">
    <property type="nucleotide sequence ID" value="XM_018330748.1"/>
</dbReference>
<organism evidence="1 2">
    <name type="scientific">Xylona heveae (strain CBS 132557 / TC161)</name>
    <dbReference type="NCBI Taxonomy" id="1328760"/>
    <lineage>
        <taxon>Eukaryota</taxon>
        <taxon>Fungi</taxon>
        <taxon>Dikarya</taxon>
        <taxon>Ascomycota</taxon>
        <taxon>Pezizomycotina</taxon>
        <taxon>Xylonomycetes</taxon>
        <taxon>Xylonales</taxon>
        <taxon>Xylonaceae</taxon>
        <taxon>Xylona</taxon>
    </lineage>
</organism>
<dbReference type="Proteomes" id="UP000076632">
    <property type="component" value="Unassembled WGS sequence"/>
</dbReference>
<dbReference type="AlphaFoldDB" id="A0A165JTS4"/>
<protein>
    <submittedName>
        <fullName evidence="1">Uncharacterized protein</fullName>
    </submittedName>
</protein>
<proteinExistence type="predicted"/>
<keyword evidence="2" id="KW-1185">Reference proteome</keyword>
<reference evidence="1 2" key="1">
    <citation type="journal article" date="2016" name="Fungal Biol.">
        <title>The genome of Xylona heveae provides a window into fungal endophytism.</title>
        <authorList>
            <person name="Gazis R."/>
            <person name="Kuo A."/>
            <person name="Riley R."/>
            <person name="LaButti K."/>
            <person name="Lipzen A."/>
            <person name="Lin J."/>
            <person name="Amirebrahimi M."/>
            <person name="Hesse C.N."/>
            <person name="Spatafora J.W."/>
            <person name="Henrissat B."/>
            <person name="Hainaut M."/>
            <person name="Grigoriev I.V."/>
            <person name="Hibbett D.S."/>
        </authorList>
    </citation>
    <scope>NUCLEOTIDE SEQUENCE [LARGE SCALE GENOMIC DNA]</scope>
    <source>
        <strain evidence="1 2">TC161</strain>
    </source>
</reference>
<dbReference type="EMBL" id="KV407454">
    <property type="protein sequence ID" value="KZF26617.1"/>
    <property type="molecule type" value="Genomic_DNA"/>
</dbReference>